<dbReference type="EMBL" id="BARV01021241">
    <property type="protein sequence ID" value="GAI21355.1"/>
    <property type="molecule type" value="Genomic_DNA"/>
</dbReference>
<evidence type="ECO:0000256" key="1">
    <source>
        <dbReference type="SAM" id="MobiDB-lite"/>
    </source>
</evidence>
<protein>
    <submittedName>
        <fullName evidence="2">Uncharacterized protein</fullName>
    </submittedName>
</protein>
<comment type="caution">
    <text evidence="2">The sequence shown here is derived from an EMBL/GenBank/DDBJ whole genome shotgun (WGS) entry which is preliminary data.</text>
</comment>
<proteinExistence type="predicted"/>
<feature type="non-terminal residue" evidence="2">
    <location>
        <position position="1"/>
    </location>
</feature>
<feature type="compositionally biased region" description="Polar residues" evidence="1">
    <location>
        <begin position="41"/>
        <end position="51"/>
    </location>
</feature>
<dbReference type="AlphaFoldDB" id="X1N3A9"/>
<reference evidence="2" key="1">
    <citation type="journal article" date="2014" name="Front. Microbiol.">
        <title>High frequency of phylogenetically diverse reductive dehalogenase-homologous genes in deep subseafloor sedimentary metagenomes.</title>
        <authorList>
            <person name="Kawai M."/>
            <person name="Futagami T."/>
            <person name="Toyoda A."/>
            <person name="Takaki Y."/>
            <person name="Nishi S."/>
            <person name="Hori S."/>
            <person name="Arai W."/>
            <person name="Tsubouchi T."/>
            <person name="Morono Y."/>
            <person name="Uchiyama I."/>
            <person name="Ito T."/>
            <person name="Fujiyama A."/>
            <person name="Inagaki F."/>
            <person name="Takami H."/>
        </authorList>
    </citation>
    <scope>NUCLEOTIDE SEQUENCE</scope>
    <source>
        <strain evidence="2">Expedition CK06-06</strain>
    </source>
</reference>
<organism evidence="2">
    <name type="scientific">marine sediment metagenome</name>
    <dbReference type="NCBI Taxonomy" id="412755"/>
    <lineage>
        <taxon>unclassified sequences</taxon>
        <taxon>metagenomes</taxon>
        <taxon>ecological metagenomes</taxon>
    </lineage>
</organism>
<gene>
    <name evidence="2" type="ORF">S06H3_35227</name>
</gene>
<sequence length="60" mass="6855">ATYNYHIIQLQSSSLKNNLKLPYHTLYLSPIEGYNNHTLTYSSTPNKTNEASPYHSPISK</sequence>
<name>X1N3A9_9ZZZZ</name>
<feature type="region of interest" description="Disordered" evidence="1">
    <location>
        <begin position="41"/>
        <end position="60"/>
    </location>
</feature>
<evidence type="ECO:0000313" key="2">
    <source>
        <dbReference type="EMBL" id="GAI21355.1"/>
    </source>
</evidence>
<accession>X1N3A9</accession>